<comment type="caution">
    <text evidence="3">The sequence shown here is derived from an EMBL/GenBank/DDBJ whole genome shotgun (WGS) entry which is preliminary data.</text>
</comment>
<proteinExistence type="predicted"/>
<dbReference type="EMBL" id="QXFV01000070">
    <property type="protein sequence ID" value="KAE9050716.1"/>
    <property type="molecule type" value="Genomic_DNA"/>
</dbReference>
<evidence type="ECO:0000313" key="1">
    <source>
        <dbReference type="EMBL" id="KAE9003709.1"/>
    </source>
</evidence>
<keyword evidence="5" id="KW-1185">Reference proteome</keyword>
<evidence type="ECO:0000313" key="4">
    <source>
        <dbReference type="Proteomes" id="UP000429607"/>
    </source>
</evidence>
<gene>
    <name evidence="2" type="ORF">PR001_g2121</name>
    <name evidence="1" type="ORF">PR002_g17259</name>
    <name evidence="3" type="ORF">PR003_g16172</name>
</gene>
<dbReference type="Proteomes" id="UP000434957">
    <property type="component" value="Unassembled WGS sequence"/>
</dbReference>
<sequence>MFWSDTNCWISVSPVSSLLFSVTGLQCLAAAPIDALVADLVFLETPVKALELYSFHRLLR</sequence>
<name>A0A6A4EIN6_9STRA</name>
<reference evidence="3 5" key="1">
    <citation type="submission" date="2018-08" db="EMBL/GenBank/DDBJ databases">
        <title>Genomic investigation of the strawberry pathogen Phytophthora fragariae indicates pathogenicity is determined by transcriptional variation in three key races.</title>
        <authorList>
            <person name="Adams T.M."/>
            <person name="Armitage A.D."/>
            <person name="Sobczyk M.K."/>
            <person name="Bates H.J."/>
            <person name="Dunwell J.M."/>
            <person name="Nellist C.F."/>
            <person name="Harrison R.J."/>
        </authorList>
    </citation>
    <scope>NUCLEOTIDE SEQUENCE [LARGE SCALE GENOMIC DNA]</scope>
    <source>
        <strain evidence="2 4">SCRP249</strain>
        <strain evidence="1 6">SCRP324</strain>
        <strain evidence="3 5">SCRP333</strain>
    </source>
</reference>
<dbReference type="AlphaFoldDB" id="A0A6A4EIN6"/>
<dbReference type="Proteomes" id="UP000429607">
    <property type="component" value="Unassembled WGS sequence"/>
</dbReference>
<evidence type="ECO:0000313" key="6">
    <source>
        <dbReference type="Proteomes" id="UP000435112"/>
    </source>
</evidence>
<organism evidence="3 5">
    <name type="scientific">Phytophthora rubi</name>
    <dbReference type="NCBI Taxonomy" id="129364"/>
    <lineage>
        <taxon>Eukaryota</taxon>
        <taxon>Sar</taxon>
        <taxon>Stramenopiles</taxon>
        <taxon>Oomycota</taxon>
        <taxon>Peronosporomycetes</taxon>
        <taxon>Peronosporales</taxon>
        <taxon>Peronosporaceae</taxon>
        <taxon>Phytophthora</taxon>
    </lineage>
</organism>
<accession>A0A6A4EIN6</accession>
<evidence type="ECO:0000313" key="5">
    <source>
        <dbReference type="Proteomes" id="UP000434957"/>
    </source>
</evidence>
<dbReference type="EMBL" id="QXFT01001165">
    <property type="protein sequence ID" value="KAE9326777.1"/>
    <property type="molecule type" value="Genomic_DNA"/>
</dbReference>
<dbReference type="Proteomes" id="UP000435112">
    <property type="component" value="Unassembled WGS sequence"/>
</dbReference>
<evidence type="ECO:0000313" key="2">
    <source>
        <dbReference type="EMBL" id="KAE9050716.1"/>
    </source>
</evidence>
<dbReference type="EMBL" id="QXFU01001376">
    <property type="protein sequence ID" value="KAE9003709.1"/>
    <property type="molecule type" value="Genomic_DNA"/>
</dbReference>
<evidence type="ECO:0000313" key="3">
    <source>
        <dbReference type="EMBL" id="KAE9326777.1"/>
    </source>
</evidence>
<protein>
    <submittedName>
        <fullName evidence="3">Uncharacterized protein</fullName>
    </submittedName>
</protein>